<dbReference type="Proteomes" id="UP000190065">
    <property type="component" value="Unassembled WGS sequence"/>
</dbReference>
<evidence type="ECO:0000259" key="4">
    <source>
        <dbReference type="Pfam" id="PF21307"/>
    </source>
</evidence>
<evidence type="ECO:0000313" key="6">
    <source>
        <dbReference type="EMBL" id="SJZ41590.1"/>
    </source>
</evidence>
<dbReference type="Pfam" id="PF14498">
    <property type="entry name" value="Glyco_hyd_65N_2"/>
    <property type="match status" value="1"/>
</dbReference>
<dbReference type="InterPro" id="IPR049053">
    <property type="entry name" value="AFCA-like_C"/>
</dbReference>
<dbReference type="InterPro" id="IPR027414">
    <property type="entry name" value="GH95_N_dom"/>
</dbReference>
<name>A0A1T4KGP5_9BACT</name>
<evidence type="ECO:0000259" key="5">
    <source>
        <dbReference type="Pfam" id="PF22124"/>
    </source>
</evidence>
<dbReference type="GO" id="GO:0005975">
    <property type="term" value="P:carbohydrate metabolic process"/>
    <property type="evidence" value="ECO:0007669"/>
    <property type="project" value="InterPro"/>
</dbReference>
<dbReference type="PANTHER" id="PTHR31084:SF19">
    <property type="entry name" value="GLYCOSYL HYDROLASE FAMILY 95 N-TERMINAL DOMAIN-CONTAINING PROTEIN"/>
    <property type="match status" value="1"/>
</dbReference>
<feature type="region of interest" description="Disordered" evidence="1">
    <location>
        <begin position="62"/>
        <end position="82"/>
    </location>
</feature>
<dbReference type="Gene3D" id="1.50.10.10">
    <property type="match status" value="1"/>
</dbReference>
<dbReference type="InterPro" id="IPR054363">
    <property type="entry name" value="GH95_cat"/>
</dbReference>
<gene>
    <name evidence="6" type="ORF">SAMN02745202_00043</name>
</gene>
<dbReference type="EMBL" id="FUXK01000001">
    <property type="protein sequence ID" value="SJZ41590.1"/>
    <property type="molecule type" value="Genomic_DNA"/>
</dbReference>
<dbReference type="PIRSF" id="PIRSF007663">
    <property type="entry name" value="UCP007663"/>
    <property type="match status" value="1"/>
</dbReference>
<dbReference type="STRING" id="28136.SAMN02745202_00043"/>
<protein>
    <submittedName>
        <fullName evidence="6">Alpha-L-fucosidase 2</fullName>
    </submittedName>
</protein>
<evidence type="ECO:0000259" key="3">
    <source>
        <dbReference type="Pfam" id="PF14498"/>
    </source>
</evidence>
<sequence>MKAMTKIGCPVRVSALFFLFFSALSGHAGSAVTHRPLHIWFDTPCTLKGKAVWYGGRPEMWKGENKPESAGDTAKNPDEEWESASLPIGNGSLGANILGSIAAERITLNEKSLWRGGPGVSSDANYYWNVNKHAAPVLKAIRAAFLAGDKAKADSLTRKNFNGLAAYESYAEKPFRFGNFTTMGELTIETGLNEAQISGYRRELSLDSARTLVQFVHDGVRYARTAFISYPDNVMVLRFKANAKGMQNLCFHYAPNPVSTGKMQADGANGLVYRGALDSNGMQYVVRIQAVTHGGTLENSGQTLTIKGADEVVFLITADTDYRINFNPDFHNPKTYVGVQPEVTTEKWMQQAVERGYAQLFQRHFKDYSPLFQRVKLQLNAVQTNDKDVPTTQRLAAYRNGATDNYLEELYYQFGRYLLIASSRPGNLPANLQGLWHNNVDGPWRVDYHNNINVQMNYWPVHTTNLNECALPLVDFVRTLVKPGAVTAKAYYGARGWTTSVSSNIFGFTAPLASEDMSWNLCPMGGPWLATHLWEYYDFTRDKPFLRSTLYDIIKQSANFAVDYLWHKPDGTYTAAPSTSPEHGPIDEGVTFVHAVIREILLDAIAASKVLQVDEATRKQWQTVLKKLPPYRIGRYGQLQEWSEDIDDPNDHHRHVNHLFGLHPGHTITPSTTPALAKAAGVVLEHRGDGATGWSMGWKINQWARLHDGNHAYLLVRNLLKDGTLNNLWDTHPPFQIDGNFGGTAGITEMLLQSHAGFIDVLPALPDSWKQGEVRGLCARGGFEVGLKWQQGILQSVVVKSLAGEPCTLNYHGKTLRFDTKKGQTYRLLWRQGRWKR</sequence>
<proteinExistence type="predicted"/>
<dbReference type="GO" id="GO:0004560">
    <property type="term" value="F:alpha-L-fucosidase activity"/>
    <property type="evidence" value="ECO:0007669"/>
    <property type="project" value="InterPro"/>
</dbReference>
<evidence type="ECO:0000256" key="2">
    <source>
        <dbReference type="SAM" id="SignalP"/>
    </source>
</evidence>
<evidence type="ECO:0000256" key="1">
    <source>
        <dbReference type="SAM" id="MobiDB-lite"/>
    </source>
</evidence>
<feature type="domain" description="Glycosyl hydrolase family 95 catalytic" evidence="5">
    <location>
        <begin position="356"/>
        <end position="751"/>
    </location>
</feature>
<dbReference type="eggNOG" id="COG1554">
    <property type="taxonomic scope" value="Bacteria"/>
</dbReference>
<feature type="chain" id="PRO_5013024275" evidence="2">
    <location>
        <begin position="29"/>
        <end position="837"/>
    </location>
</feature>
<organism evidence="6 7">
    <name type="scientific">Segatella oulorum</name>
    <dbReference type="NCBI Taxonomy" id="28136"/>
    <lineage>
        <taxon>Bacteria</taxon>
        <taxon>Pseudomonadati</taxon>
        <taxon>Bacteroidota</taxon>
        <taxon>Bacteroidia</taxon>
        <taxon>Bacteroidales</taxon>
        <taxon>Prevotellaceae</taxon>
        <taxon>Segatella</taxon>
    </lineage>
</organism>
<dbReference type="Pfam" id="PF21307">
    <property type="entry name" value="Glyco_hydro_95_C"/>
    <property type="match status" value="1"/>
</dbReference>
<dbReference type="FunFam" id="1.50.10.10:FF:000028">
    <property type="entry name" value="Alpha-L-fucosidase 2"/>
    <property type="match status" value="1"/>
</dbReference>
<feature type="domain" description="Glycosyl hydrolase family 95 N-terminal" evidence="3">
    <location>
        <begin position="75"/>
        <end position="323"/>
    </location>
</feature>
<dbReference type="SUPFAM" id="SSF48208">
    <property type="entry name" value="Six-hairpin glycosidases"/>
    <property type="match status" value="1"/>
</dbReference>
<reference evidence="6 7" key="1">
    <citation type="submission" date="2017-02" db="EMBL/GenBank/DDBJ databases">
        <authorList>
            <person name="Peterson S.W."/>
        </authorList>
    </citation>
    <scope>NUCLEOTIDE SEQUENCE [LARGE SCALE GENOMIC DNA]</scope>
    <source>
        <strain evidence="6 7">ATCC 43324</strain>
    </source>
</reference>
<dbReference type="AlphaFoldDB" id="A0A1T4KGP5"/>
<feature type="domain" description="Alpha fucosidase A-like C-terminal" evidence="4">
    <location>
        <begin position="753"/>
        <end position="820"/>
    </location>
</feature>
<dbReference type="Pfam" id="PF22124">
    <property type="entry name" value="Glyco_hydro_95_cat"/>
    <property type="match status" value="1"/>
</dbReference>
<accession>A0A1T4KGP5</accession>
<feature type="signal peptide" evidence="2">
    <location>
        <begin position="1"/>
        <end position="28"/>
    </location>
</feature>
<dbReference type="InterPro" id="IPR012341">
    <property type="entry name" value="6hp_glycosidase-like_sf"/>
</dbReference>
<dbReference type="Gene3D" id="2.70.98.50">
    <property type="entry name" value="putative glycoside hydrolase family protein from bacillus halodurans"/>
    <property type="match status" value="1"/>
</dbReference>
<dbReference type="InterPro" id="IPR016518">
    <property type="entry name" value="Alpha-L-fucosidase"/>
</dbReference>
<keyword evidence="2" id="KW-0732">Signal</keyword>
<evidence type="ECO:0000313" key="7">
    <source>
        <dbReference type="Proteomes" id="UP000190065"/>
    </source>
</evidence>
<dbReference type="PANTHER" id="PTHR31084">
    <property type="entry name" value="ALPHA-L-FUCOSIDASE 2"/>
    <property type="match status" value="1"/>
</dbReference>
<dbReference type="InterPro" id="IPR008928">
    <property type="entry name" value="6-hairpin_glycosidase_sf"/>
</dbReference>